<evidence type="ECO:0000313" key="1">
    <source>
        <dbReference type="EMBL" id="VDP06928.1"/>
    </source>
</evidence>
<gene>
    <name evidence="1" type="ORF">SBAD_LOCUS5330</name>
</gene>
<dbReference type="Proteomes" id="UP000270296">
    <property type="component" value="Unassembled WGS sequence"/>
</dbReference>
<evidence type="ECO:0000313" key="2">
    <source>
        <dbReference type="Proteomes" id="UP000270296"/>
    </source>
</evidence>
<sequence length="58" mass="6725">MYGYMVLTETAGRNKCISHHIFGRTTESFLRESRQNDHRSKAALPLEPLIMSNVCERQ</sequence>
<dbReference type="EMBL" id="UZAM01008916">
    <property type="protein sequence ID" value="VDP06928.1"/>
    <property type="molecule type" value="Genomic_DNA"/>
</dbReference>
<organism evidence="3">
    <name type="scientific">Soboliphyme baturini</name>
    <dbReference type="NCBI Taxonomy" id="241478"/>
    <lineage>
        <taxon>Eukaryota</taxon>
        <taxon>Metazoa</taxon>
        <taxon>Ecdysozoa</taxon>
        <taxon>Nematoda</taxon>
        <taxon>Enoplea</taxon>
        <taxon>Dorylaimia</taxon>
        <taxon>Dioctophymatida</taxon>
        <taxon>Dioctophymatoidea</taxon>
        <taxon>Soboliphymatidae</taxon>
        <taxon>Soboliphyme</taxon>
    </lineage>
</organism>
<dbReference type="AlphaFoldDB" id="A0A183INY3"/>
<reference evidence="3" key="1">
    <citation type="submission" date="2016-06" db="UniProtKB">
        <authorList>
            <consortium name="WormBaseParasite"/>
        </authorList>
    </citation>
    <scope>IDENTIFICATION</scope>
</reference>
<dbReference type="WBParaSite" id="SBAD_0000554601-mRNA-1">
    <property type="protein sequence ID" value="SBAD_0000554601-mRNA-1"/>
    <property type="gene ID" value="SBAD_0000554601"/>
</dbReference>
<protein>
    <submittedName>
        <fullName evidence="1 3">Uncharacterized protein</fullName>
    </submittedName>
</protein>
<keyword evidence="2" id="KW-1185">Reference proteome</keyword>
<reference evidence="1 2" key="2">
    <citation type="submission" date="2018-11" db="EMBL/GenBank/DDBJ databases">
        <authorList>
            <consortium name="Pathogen Informatics"/>
        </authorList>
    </citation>
    <scope>NUCLEOTIDE SEQUENCE [LARGE SCALE GENOMIC DNA]</scope>
</reference>
<name>A0A183INY3_9BILA</name>
<accession>A0A183INY3</accession>
<evidence type="ECO:0000313" key="3">
    <source>
        <dbReference type="WBParaSite" id="SBAD_0000554601-mRNA-1"/>
    </source>
</evidence>
<proteinExistence type="predicted"/>